<evidence type="ECO:0000256" key="2">
    <source>
        <dbReference type="ARBA" id="ARBA00022729"/>
    </source>
</evidence>
<keyword evidence="10" id="KW-1185">Reference proteome</keyword>
<dbReference type="GO" id="GO:0005886">
    <property type="term" value="C:plasma membrane"/>
    <property type="evidence" value="ECO:0007669"/>
    <property type="project" value="TreeGrafter"/>
</dbReference>
<evidence type="ECO:0000256" key="4">
    <source>
        <dbReference type="ARBA" id="ARBA00023170"/>
    </source>
</evidence>
<gene>
    <name evidence="9" type="ORF">Q5P01_005111</name>
</gene>
<keyword evidence="4" id="KW-0675">Receptor</keyword>
<dbReference type="InterPro" id="IPR015373">
    <property type="entry name" value="Interferon/interleukin_rcp_dom"/>
</dbReference>
<dbReference type="Proteomes" id="UP001187415">
    <property type="component" value="Unassembled WGS sequence"/>
</dbReference>
<dbReference type="Pfam" id="PF09294">
    <property type="entry name" value="Interfer-bind"/>
    <property type="match status" value="1"/>
</dbReference>
<feature type="chain" id="PRO_5041734832" evidence="6">
    <location>
        <begin position="19"/>
        <end position="670"/>
    </location>
</feature>
<dbReference type="FunFam" id="2.60.40.10:FF:000348">
    <property type="entry name" value="Interleukin 20 receptor subunit alpha"/>
    <property type="match status" value="1"/>
</dbReference>
<dbReference type="PANTHER" id="PTHR20859">
    <property type="entry name" value="INTERFERON/INTERLEUKIN RECEPTOR"/>
    <property type="match status" value="1"/>
</dbReference>
<comment type="similarity">
    <text evidence="1">Belongs to the type II cytokine receptor family.</text>
</comment>
<reference evidence="9" key="1">
    <citation type="submission" date="2023-07" db="EMBL/GenBank/DDBJ databases">
        <title>Chromosome-level Genome Assembly of Striped Snakehead (Channa striata).</title>
        <authorList>
            <person name="Liu H."/>
        </authorList>
    </citation>
    <scope>NUCLEOTIDE SEQUENCE</scope>
    <source>
        <strain evidence="9">Gz</strain>
        <tissue evidence="9">Muscle</tissue>
    </source>
</reference>
<dbReference type="AlphaFoldDB" id="A0AA88T2R5"/>
<accession>A0AA88T2R5</accession>
<keyword evidence="3" id="KW-1015">Disulfide bond</keyword>
<protein>
    <submittedName>
        <fullName evidence="9">Uncharacterized protein</fullName>
    </submittedName>
</protein>
<feature type="domain" description="Interferon/interleukin receptor" evidence="8">
    <location>
        <begin position="128"/>
        <end position="232"/>
    </location>
</feature>
<sequence>MWTLVVFLNLVVLHCTVSSSLPTPINVVFSSLNLKNVLHWSPGDGTTNDTHYTVQYVIYGDTVDGIKGKRLNWRTVWLCSRIVETWCDLSNETWDQELGYYARVRAVGMKVASKWAVTQRRFDPKSETTFGPPLVSVDIRDNTAIINVKGPIRYQPNNHTPMVSMETIYPQMTYNLSIYNARRNIVHHFIGSNLYTYSLMEYNNEYCFSAKTRFPIMPVQCHSSEWYCITTPQDPVTVQLQRIVVAIVVPSVCMCALVVVCHFLANYLMGRGQKSPYTLNLLSFYPSPLTLPDGENINLITVVQPDTNAACRPVLGRIVQHDDPPPRYSPQRSETPIEHEDSAIDYGGVCVAPKNNIVTTEEDTEKKRYDRKENGNSPTGKCQRCAAEDSYEKKEWRVEVGQCSRFYAPQAKPSLALKSTHICTQTQIPIDTQTHAQTVAQTHASFQTQVDKEKVDKECPGLFINKSPQSDFCHIPLNLQIDKEAGLRESMGGKVRVTDEKLDRDDREGSSHEKVPLLSAYASQNMADIPPYQAKQSAVLPDDYGVLRQATADNIEQDDDDKNYNEEDEGGTIFITWDLETRKLLLPEMINKQGGLKRLIQGETGSEDGMAKKDEEVKEMKGKLRLENVFVRQPSEEEAEALKEMVQGEATEREMDDFVTKWNLVIPVDQ</sequence>
<dbReference type="InterPro" id="IPR013783">
    <property type="entry name" value="Ig-like_fold"/>
</dbReference>
<evidence type="ECO:0000256" key="1">
    <source>
        <dbReference type="ARBA" id="ARBA00005399"/>
    </source>
</evidence>
<dbReference type="InterPro" id="IPR050650">
    <property type="entry name" value="Type-II_Cytokine-TF_Rcpt"/>
</dbReference>
<evidence type="ECO:0000259" key="8">
    <source>
        <dbReference type="Pfam" id="PF09294"/>
    </source>
</evidence>
<evidence type="ECO:0000259" key="7">
    <source>
        <dbReference type="Pfam" id="PF01108"/>
    </source>
</evidence>
<dbReference type="Gene3D" id="2.60.40.10">
    <property type="entry name" value="Immunoglobulins"/>
    <property type="match status" value="2"/>
</dbReference>
<evidence type="ECO:0000256" key="5">
    <source>
        <dbReference type="SAM" id="MobiDB-lite"/>
    </source>
</evidence>
<name>A0AA88T2R5_CHASR</name>
<dbReference type="PANTHER" id="PTHR20859:SF86">
    <property type="entry name" value="INTERLEUKIN-20 RECEPTOR SUBUNIT ALPHA"/>
    <property type="match status" value="1"/>
</dbReference>
<organism evidence="9 10">
    <name type="scientific">Channa striata</name>
    <name type="common">Snakehead murrel</name>
    <name type="synonym">Ophicephalus striatus</name>
    <dbReference type="NCBI Taxonomy" id="64152"/>
    <lineage>
        <taxon>Eukaryota</taxon>
        <taxon>Metazoa</taxon>
        <taxon>Chordata</taxon>
        <taxon>Craniata</taxon>
        <taxon>Vertebrata</taxon>
        <taxon>Euteleostomi</taxon>
        <taxon>Actinopterygii</taxon>
        <taxon>Neopterygii</taxon>
        <taxon>Teleostei</taxon>
        <taxon>Neoteleostei</taxon>
        <taxon>Acanthomorphata</taxon>
        <taxon>Anabantaria</taxon>
        <taxon>Anabantiformes</taxon>
        <taxon>Channoidei</taxon>
        <taxon>Channidae</taxon>
        <taxon>Channa</taxon>
    </lineage>
</organism>
<keyword evidence="2 6" id="KW-0732">Signal</keyword>
<comment type="caution">
    <text evidence="9">The sequence shown here is derived from an EMBL/GenBank/DDBJ whole genome shotgun (WGS) entry which is preliminary data.</text>
</comment>
<feature type="domain" description="Fibronectin type-III" evidence="7">
    <location>
        <begin position="4"/>
        <end position="115"/>
    </location>
</feature>
<evidence type="ECO:0000256" key="3">
    <source>
        <dbReference type="ARBA" id="ARBA00023157"/>
    </source>
</evidence>
<proteinExistence type="inferred from homology"/>
<dbReference type="InterPro" id="IPR036116">
    <property type="entry name" value="FN3_sf"/>
</dbReference>
<dbReference type="InterPro" id="IPR003961">
    <property type="entry name" value="FN3_dom"/>
</dbReference>
<feature type="region of interest" description="Disordered" evidence="5">
    <location>
        <begin position="361"/>
        <end position="381"/>
    </location>
</feature>
<dbReference type="Pfam" id="PF01108">
    <property type="entry name" value="Tissue_fac"/>
    <property type="match status" value="1"/>
</dbReference>
<evidence type="ECO:0000313" key="10">
    <source>
        <dbReference type="Proteomes" id="UP001187415"/>
    </source>
</evidence>
<evidence type="ECO:0000256" key="6">
    <source>
        <dbReference type="SAM" id="SignalP"/>
    </source>
</evidence>
<feature type="signal peptide" evidence="6">
    <location>
        <begin position="1"/>
        <end position="18"/>
    </location>
</feature>
<evidence type="ECO:0000313" key="9">
    <source>
        <dbReference type="EMBL" id="KAK2856376.1"/>
    </source>
</evidence>
<dbReference type="SUPFAM" id="SSF49265">
    <property type="entry name" value="Fibronectin type III"/>
    <property type="match status" value="2"/>
</dbReference>
<dbReference type="EMBL" id="JAUPFM010000003">
    <property type="protein sequence ID" value="KAK2856376.1"/>
    <property type="molecule type" value="Genomic_DNA"/>
</dbReference>
<dbReference type="GO" id="GO:0004896">
    <property type="term" value="F:cytokine receptor activity"/>
    <property type="evidence" value="ECO:0007669"/>
    <property type="project" value="TreeGrafter"/>
</dbReference>
<feature type="compositionally biased region" description="Basic and acidic residues" evidence="5">
    <location>
        <begin position="364"/>
        <end position="374"/>
    </location>
</feature>